<sequence>MCFLLSKIGLEAQFDQGFLILLAAISLRLTVESDDHYNLFMIMPILTTKLYIPPSRPKAVLRPRLMERLNEGLHGKLTLISASAGFGKTTLVSEWLAGCGRSAAWLSLDEGDNDSARFLTYLSAALQTIGANIGEGVFGALQSPHSPPNESILTVKTPQA</sequence>
<gene>
    <name evidence="1" type="primary">malT_1</name>
    <name evidence="1" type="ORF">PAECIP111893_01497</name>
</gene>
<evidence type="ECO:0000313" key="2">
    <source>
        <dbReference type="Proteomes" id="UP000838686"/>
    </source>
</evidence>
<dbReference type="EMBL" id="CAKMMF010000006">
    <property type="protein sequence ID" value="CAH1200609.1"/>
    <property type="molecule type" value="Genomic_DNA"/>
</dbReference>
<evidence type="ECO:0000313" key="1">
    <source>
        <dbReference type="EMBL" id="CAH1200609.1"/>
    </source>
</evidence>
<accession>A0ABM9C162</accession>
<name>A0ABM9C162_9BACL</name>
<reference evidence="1" key="1">
    <citation type="submission" date="2022-01" db="EMBL/GenBank/DDBJ databases">
        <authorList>
            <person name="Criscuolo A."/>
        </authorList>
    </citation>
    <scope>NUCLEOTIDE SEQUENCE</scope>
    <source>
        <strain evidence="1">CIP111893</strain>
    </source>
</reference>
<organism evidence="1 2">
    <name type="scientific">Paenibacillus plantiphilus</name>
    <dbReference type="NCBI Taxonomy" id="2905650"/>
    <lineage>
        <taxon>Bacteria</taxon>
        <taxon>Bacillati</taxon>
        <taxon>Bacillota</taxon>
        <taxon>Bacilli</taxon>
        <taxon>Bacillales</taxon>
        <taxon>Paenibacillaceae</taxon>
        <taxon>Paenibacillus</taxon>
    </lineage>
</organism>
<keyword evidence="2" id="KW-1185">Reference proteome</keyword>
<dbReference type="Proteomes" id="UP000838686">
    <property type="component" value="Unassembled WGS sequence"/>
</dbReference>
<comment type="caution">
    <text evidence="1">The sequence shown here is derived from an EMBL/GenBank/DDBJ whole genome shotgun (WGS) entry which is preliminary data.</text>
</comment>
<proteinExistence type="predicted"/>
<protein>
    <submittedName>
        <fullName evidence="1">HTH-type transcriptional regulator MalT</fullName>
    </submittedName>
</protein>